<keyword evidence="2" id="KW-0274">FAD</keyword>
<dbReference type="OrthoDB" id="9789842at2"/>
<dbReference type="SUPFAM" id="SSF56176">
    <property type="entry name" value="FAD-binding/transporter-associated domain-like"/>
    <property type="match status" value="1"/>
</dbReference>
<gene>
    <name evidence="5" type="ORF">EV210_107174</name>
</gene>
<dbReference type="SUPFAM" id="SSF55447">
    <property type="entry name" value="CO dehydrogenase flavoprotein C-terminal domain-like"/>
    <property type="match status" value="1"/>
</dbReference>
<organism evidence="5 6">
    <name type="scientific">Anaerospora hongkongensis</name>
    <dbReference type="NCBI Taxonomy" id="244830"/>
    <lineage>
        <taxon>Bacteria</taxon>
        <taxon>Bacillati</taxon>
        <taxon>Bacillota</taxon>
        <taxon>Negativicutes</taxon>
        <taxon>Selenomonadales</taxon>
        <taxon>Sporomusaceae</taxon>
        <taxon>Anaerospora</taxon>
    </lineage>
</organism>
<evidence type="ECO:0000256" key="3">
    <source>
        <dbReference type="ARBA" id="ARBA00023002"/>
    </source>
</evidence>
<keyword evidence="1" id="KW-0285">Flavoprotein</keyword>
<dbReference type="InterPro" id="IPR002346">
    <property type="entry name" value="Mopterin_DH_FAD-bd"/>
</dbReference>
<dbReference type="EMBL" id="SLUI01000007">
    <property type="protein sequence ID" value="TCL36909.1"/>
    <property type="molecule type" value="Genomic_DNA"/>
</dbReference>
<dbReference type="InterPro" id="IPR051312">
    <property type="entry name" value="Diverse_Substr_Oxidored"/>
</dbReference>
<evidence type="ECO:0000256" key="2">
    <source>
        <dbReference type="ARBA" id="ARBA00022827"/>
    </source>
</evidence>
<keyword evidence="6" id="KW-1185">Reference proteome</keyword>
<dbReference type="GO" id="GO:0016491">
    <property type="term" value="F:oxidoreductase activity"/>
    <property type="evidence" value="ECO:0007669"/>
    <property type="project" value="UniProtKB-KW"/>
</dbReference>
<dbReference type="InterPro" id="IPR036318">
    <property type="entry name" value="FAD-bd_PCMH-like_sf"/>
</dbReference>
<dbReference type="RefSeq" id="WP_132080561.1">
    <property type="nucleotide sequence ID" value="NZ_SLUI01000007.1"/>
</dbReference>
<dbReference type="InterPro" id="IPR016169">
    <property type="entry name" value="FAD-bd_PCMH_sub2"/>
</dbReference>
<dbReference type="PANTHER" id="PTHR42659">
    <property type="entry name" value="XANTHINE DEHYDROGENASE SUBUNIT C-RELATED"/>
    <property type="match status" value="1"/>
</dbReference>
<dbReference type="InterPro" id="IPR036683">
    <property type="entry name" value="CO_DH_flav_C_dom_sf"/>
</dbReference>
<keyword evidence="3" id="KW-0560">Oxidoreductase</keyword>
<dbReference type="SMART" id="SM01092">
    <property type="entry name" value="CO_deh_flav_C"/>
    <property type="match status" value="1"/>
</dbReference>
<dbReference type="Pfam" id="PF00941">
    <property type="entry name" value="FAD_binding_5"/>
    <property type="match status" value="1"/>
</dbReference>
<protein>
    <submittedName>
        <fullName evidence="5">Carbon-monoxide dehydrogenase medium subunit</fullName>
    </submittedName>
</protein>
<dbReference type="InterPro" id="IPR005107">
    <property type="entry name" value="CO_DH_flav_C"/>
</dbReference>
<dbReference type="Proteomes" id="UP000295063">
    <property type="component" value="Unassembled WGS sequence"/>
</dbReference>
<comment type="caution">
    <text evidence="5">The sequence shown here is derived from an EMBL/GenBank/DDBJ whole genome shotgun (WGS) entry which is preliminary data.</text>
</comment>
<accession>A0A4R1PZD8</accession>
<dbReference type="PANTHER" id="PTHR42659:SF2">
    <property type="entry name" value="XANTHINE DEHYDROGENASE SUBUNIT C-RELATED"/>
    <property type="match status" value="1"/>
</dbReference>
<dbReference type="InterPro" id="IPR016166">
    <property type="entry name" value="FAD-bd_PCMH"/>
</dbReference>
<feature type="domain" description="FAD-binding PCMH-type" evidence="4">
    <location>
        <begin position="1"/>
        <end position="176"/>
    </location>
</feature>
<dbReference type="GO" id="GO:0071949">
    <property type="term" value="F:FAD binding"/>
    <property type="evidence" value="ECO:0007669"/>
    <property type="project" value="InterPro"/>
</dbReference>
<reference evidence="5 6" key="1">
    <citation type="submission" date="2019-03" db="EMBL/GenBank/DDBJ databases">
        <title>Genomic Encyclopedia of Type Strains, Phase IV (KMG-IV): sequencing the most valuable type-strain genomes for metagenomic binning, comparative biology and taxonomic classification.</title>
        <authorList>
            <person name="Goeker M."/>
        </authorList>
    </citation>
    <scope>NUCLEOTIDE SEQUENCE [LARGE SCALE GENOMIC DNA]</scope>
    <source>
        <strain evidence="5 6">DSM 15969</strain>
    </source>
</reference>
<dbReference type="Gene3D" id="3.30.390.50">
    <property type="entry name" value="CO dehydrogenase flavoprotein, C-terminal domain"/>
    <property type="match status" value="1"/>
</dbReference>
<evidence type="ECO:0000313" key="5">
    <source>
        <dbReference type="EMBL" id="TCL36909.1"/>
    </source>
</evidence>
<evidence type="ECO:0000313" key="6">
    <source>
        <dbReference type="Proteomes" id="UP000295063"/>
    </source>
</evidence>
<name>A0A4R1PZD8_9FIRM</name>
<sequence length="295" mass="31922">MLSRFDYFRPQVLEDALTFLQENTNTKILAGGTDLMVMLRRNAVMAEHILDIKSIPETKRLEYTPGGGLYIGASITVNEVAQADFIQQKYIALIQGANSLASYQLRNRATLAGNICNASPGADLAAPLLVYEAIVHIASSRGTRQVACEEFFTGVKKTVLQEDEMVIGISLPDVADTEDCSIFLKQARIKGHDLGIAAVAIRRTPDNGYRIAMTAVAPTPIRLKALEAMLTAKPLTAELAGQAGSEAGKLINPISDVRASAQYRLHISGILVKRALTELLVMGRNENVPSTSGKR</sequence>
<dbReference type="AlphaFoldDB" id="A0A4R1PZD8"/>
<dbReference type="Gene3D" id="3.30.43.10">
    <property type="entry name" value="Uridine Diphospho-n-acetylenolpyruvylglucosamine Reductase, domain 2"/>
    <property type="match status" value="1"/>
</dbReference>
<evidence type="ECO:0000256" key="1">
    <source>
        <dbReference type="ARBA" id="ARBA00022630"/>
    </source>
</evidence>
<evidence type="ECO:0000259" key="4">
    <source>
        <dbReference type="PROSITE" id="PS51387"/>
    </source>
</evidence>
<dbReference type="InterPro" id="IPR016167">
    <property type="entry name" value="FAD-bd_PCMH_sub1"/>
</dbReference>
<dbReference type="Pfam" id="PF03450">
    <property type="entry name" value="CO_deh_flav_C"/>
    <property type="match status" value="1"/>
</dbReference>
<dbReference type="PROSITE" id="PS51387">
    <property type="entry name" value="FAD_PCMH"/>
    <property type="match status" value="1"/>
</dbReference>
<dbReference type="Gene3D" id="3.30.465.10">
    <property type="match status" value="1"/>
</dbReference>
<proteinExistence type="predicted"/>